<dbReference type="EMBL" id="MU864396">
    <property type="protein sequence ID" value="KAK4187853.1"/>
    <property type="molecule type" value="Genomic_DNA"/>
</dbReference>
<name>A0AAN7AHW6_9PEZI</name>
<reference evidence="1" key="2">
    <citation type="submission" date="2023-05" db="EMBL/GenBank/DDBJ databases">
        <authorList>
            <consortium name="Lawrence Berkeley National Laboratory"/>
            <person name="Steindorff A."/>
            <person name="Hensen N."/>
            <person name="Bonometti L."/>
            <person name="Westerberg I."/>
            <person name="Brannstrom I.O."/>
            <person name="Guillou S."/>
            <person name="Cros-Aarteil S."/>
            <person name="Calhoun S."/>
            <person name="Haridas S."/>
            <person name="Kuo A."/>
            <person name="Mondo S."/>
            <person name="Pangilinan J."/>
            <person name="Riley R."/>
            <person name="Labutti K."/>
            <person name="Andreopoulos B."/>
            <person name="Lipzen A."/>
            <person name="Chen C."/>
            <person name="Yanf M."/>
            <person name="Daum C."/>
            <person name="Ng V."/>
            <person name="Clum A."/>
            <person name="Ohm R."/>
            <person name="Martin F."/>
            <person name="Silar P."/>
            <person name="Natvig D."/>
            <person name="Lalanne C."/>
            <person name="Gautier V."/>
            <person name="Ament-Velasquez S.L."/>
            <person name="Kruys A."/>
            <person name="Hutchinson M.I."/>
            <person name="Powell A.J."/>
            <person name="Barry K."/>
            <person name="Miller A.N."/>
            <person name="Grigoriev I.V."/>
            <person name="Debuchy R."/>
            <person name="Gladieux P."/>
            <person name="Thoren M.H."/>
            <person name="Johannesson H."/>
        </authorList>
    </citation>
    <scope>NUCLEOTIDE SEQUENCE</scope>
    <source>
        <strain evidence="1">PSN309</strain>
    </source>
</reference>
<feature type="non-terminal residue" evidence="1">
    <location>
        <position position="1"/>
    </location>
</feature>
<accession>A0AAN7AHW6</accession>
<comment type="caution">
    <text evidence="1">The sequence shown here is derived from an EMBL/GenBank/DDBJ whole genome shotgun (WGS) entry which is preliminary data.</text>
</comment>
<feature type="non-terminal residue" evidence="1">
    <location>
        <position position="111"/>
    </location>
</feature>
<keyword evidence="2" id="KW-1185">Reference proteome</keyword>
<dbReference type="Proteomes" id="UP001302126">
    <property type="component" value="Unassembled WGS sequence"/>
</dbReference>
<organism evidence="1 2">
    <name type="scientific">Podospora australis</name>
    <dbReference type="NCBI Taxonomy" id="1536484"/>
    <lineage>
        <taxon>Eukaryota</taxon>
        <taxon>Fungi</taxon>
        <taxon>Dikarya</taxon>
        <taxon>Ascomycota</taxon>
        <taxon>Pezizomycotina</taxon>
        <taxon>Sordariomycetes</taxon>
        <taxon>Sordariomycetidae</taxon>
        <taxon>Sordariales</taxon>
        <taxon>Podosporaceae</taxon>
        <taxon>Podospora</taxon>
    </lineage>
</organism>
<proteinExistence type="predicted"/>
<protein>
    <submittedName>
        <fullName evidence="1">Uncharacterized protein</fullName>
    </submittedName>
</protein>
<reference evidence="1" key="1">
    <citation type="journal article" date="2023" name="Mol. Phylogenet. Evol.">
        <title>Genome-scale phylogeny and comparative genomics of the fungal order Sordariales.</title>
        <authorList>
            <person name="Hensen N."/>
            <person name="Bonometti L."/>
            <person name="Westerberg I."/>
            <person name="Brannstrom I.O."/>
            <person name="Guillou S."/>
            <person name="Cros-Aarteil S."/>
            <person name="Calhoun S."/>
            <person name="Haridas S."/>
            <person name="Kuo A."/>
            <person name="Mondo S."/>
            <person name="Pangilinan J."/>
            <person name="Riley R."/>
            <person name="LaButti K."/>
            <person name="Andreopoulos B."/>
            <person name="Lipzen A."/>
            <person name="Chen C."/>
            <person name="Yan M."/>
            <person name="Daum C."/>
            <person name="Ng V."/>
            <person name="Clum A."/>
            <person name="Steindorff A."/>
            <person name="Ohm R.A."/>
            <person name="Martin F."/>
            <person name="Silar P."/>
            <person name="Natvig D.O."/>
            <person name="Lalanne C."/>
            <person name="Gautier V."/>
            <person name="Ament-Velasquez S.L."/>
            <person name="Kruys A."/>
            <person name="Hutchinson M.I."/>
            <person name="Powell A.J."/>
            <person name="Barry K."/>
            <person name="Miller A.N."/>
            <person name="Grigoriev I.V."/>
            <person name="Debuchy R."/>
            <person name="Gladieux P."/>
            <person name="Hiltunen Thoren M."/>
            <person name="Johannesson H."/>
        </authorList>
    </citation>
    <scope>NUCLEOTIDE SEQUENCE</scope>
    <source>
        <strain evidence="1">PSN309</strain>
    </source>
</reference>
<evidence type="ECO:0000313" key="1">
    <source>
        <dbReference type="EMBL" id="KAK4187853.1"/>
    </source>
</evidence>
<gene>
    <name evidence="1" type="ORF">QBC35DRAFT_367888</name>
</gene>
<dbReference type="AlphaFoldDB" id="A0AAN7AHW6"/>
<sequence>FPVLTEQQALTCPLPSCTCHLYYQFHSCGCEDKTSNNPFLPRGVYHTPSVQRCSILYQPLRIRIILSNRGFRHIPDDQLPIDTVHPHILPNPCLRHTFQCRVTRRPSETVR</sequence>
<evidence type="ECO:0000313" key="2">
    <source>
        <dbReference type="Proteomes" id="UP001302126"/>
    </source>
</evidence>